<protein>
    <submittedName>
        <fullName evidence="1">Uncharacterized protein</fullName>
    </submittedName>
</protein>
<name>K7A4H8_9ALTE</name>
<organism evidence="1 2">
    <name type="scientific">Brumicola pallidula DSM 14239 = ACAM 615</name>
    <dbReference type="NCBI Taxonomy" id="1121922"/>
    <lineage>
        <taxon>Bacteria</taxon>
        <taxon>Pseudomonadati</taxon>
        <taxon>Pseudomonadota</taxon>
        <taxon>Gammaproteobacteria</taxon>
        <taxon>Alteromonadales</taxon>
        <taxon>Alteromonadaceae</taxon>
        <taxon>Brumicola</taxon>
    </lineage>
</organism>
<gene>
    <name evidence="1" type="ORF">GPAL_3534</name>
</gene>
<reference evidence="2" key="1">
    <citation type="journal article" date="2014" name="Environ. Microbiol.">
        <title>Comparative genomics of the marine bacterial genus Glaciecola reveals the high degree of genomic diversity and genomic characteristic for cold adaptation.</title>
        <authorList>
            <person name="Qin Q.L."/>
            <person name="Xie B.B."/>
            <person name="Yu Y."/>
            <person name="Shu Y.L."/>
            <person name="Rong J.C."/>
            <person name="Zhang Y.J."/>
            <person name="Zhao D.L."/>
            <person name="Chen X.L."/>
            <person name="Zhang X.Y."/>
            <person name="Chen B."/>
            <person name="Zhou B.C."/>
            <person name="Zhang Y.Z."/>
        </authorList>
    </citation>
    <scope>NUCLEOTIDE SEQUENCE [LARGE SCALE GENOMIC DNA]</scope>
    <source>
        <strain evidence="2">ACAM 615</strain>
    </source>
</reference>
<sequence>MQNIEKNKEKKYNTEIKLGKSFKFNGTIYEMIDIAIKDMRWNSFPMIIANIEADEAKKYSDYWHQKMASR</sequence>
<accession>K7A4H8</accession>
<keyword evidence="2" id="KW-1185">Reference proteome</keyword>
<dbReference type="RefSeq" id="WP_006014370.1">
    <property type="nucleotide sequence ID" value="NZ_BAEQ01000055.1"/>
</dbReference>
<evidence type="ECO:0000313" key="1">
    <source>
        <dbReference type="EMBL" id="GAC30380.1"/>
    </source>
</evidence>
<dbReference type="Proteomes" id="UP000006251">
    <property type="component" value="Unassembled WGS sequence"/>
</dbReference>
<dbReference type="EMBL" id="BAEQ01000055">
    <property type="protein sequence ID" value="GAC30380.1"/>
    <property type="molecule type" value="Genomic_DNA"/>
</dbReference>
<comment type="caution">
    <text evidence="1">The sequence shown here is derived from an EMBL/GenBank/DDBJ whole genome shotgun (WGS) entry which is preliminary data.</text>
</comment>
<proteinExistence type="predicted"/>
<evidence type="ECO:0000313" key="2">
    <source>
        <dbReference type="Proteomes" id="UP000006251"/>
    </source>
</evidence>
<dbReference type="AlphaFoldDB" id="K7A4H8"/>